<dbReference type="PANTHER" id="PTHR11941">
    <property type="entry name" value="ENOYL-COA HYDRATASE-RELATED"/>
    <property type="match status" value="1"/>
</dbReference>
<dbReference type="AlphaFoldDB" id="A0A1G6KZ52"/>
<gene>
    <name evidence="1" type="ORF">SAMN05660835_00729</name>
</gene>
<dbReference type="InterPro" id="IPR001753">
    <property type="entry name" value="Enoyl-CoA_hydra/iso"/>
</dbReference>
<dbReference type="Gene3D" id="3.90.226.10">
    <property type="entry name" value="2-enoyl-CoA Hydratase, Chain A, domain 1"/>
    <property type="match status" value="1"/>
</dbReference>
<evidence type="ECO:0000313" key="1">
    <source>
        <dbReference type="EMBL" id="SDC36088.1"/>
    </source>
</evidence>
<reference evidence="2" key="1">
    <citation type="submission" date="2016-10" db="EMBL/GenBank/DDBJ databases">
        <authorList>
            <person name="Varghese N."/>
            <person name="Submissions S."/>
        </authorList>
    </citation>
    <scope>NUCLEOTIDE SEQUENCE [LARGE SCALE GENOMIC DNA]</scope>
    <source>
        <strain evidence="2">DSM 8415</strain>
    </source>
</reference>
<dbReference type="RefSeq" id="WP_092128211.1">
    <property type="nucleotide sequence ID" value="NZ_FMYU01000004.1"/>
</dbReference>
<evidence type="ECO:0000313" key="2">
    <source>
        <dbReference type="Proteomes" id="UP000199411"/>
    </source>
</evidence>
<dbReference type="GO" id="GO:0006635">
    <property type="term" value="P:fatty acid beta-oxidation"/>
    <property type="evidence" value="ECO:0007669"/>
    <property type="project" value="TreeGrafter"/>
</dbReference>
<dbReference type="Pfam" id="PF00378">
    <property type="entry name" value="ECH_1"/>
    <property type="match status" value="1"/>
</dbReference>
<organism evidence="1 2">
    <name type="scientific">Desulfurella multipotens</name>
    <dbReference type="NCBI Taxonomy" id="79269"/>
    <lineage>
        <taxon>Bacteria</taxon>
        <taxon>Pseudomonadati</taxon>
        <taxon>Campylobacterota</taxon>
        <taxon>Desulfurellia</taxon>
        <taxon>Desulfurellales</taxon>
        <taxon>Desulfurellaceae</taxon>
        <taxon>Desulfurella</taxon>
    </lineage>
</organism>
<name>A0A1G6KZ52_9BACT</name>
<keyword evidence="2" id="KW-1185">Reference proteome</keyword>
<dbReference type="InterPro" id="IPR029045">
    <property type="entry name" value="ClpP/crotonase-like_dom_sf"/>
</dbReference>
<dbReference type="SUPFAM" id="SSF52096">
    <property type="entry name" value="ClpP/crotonase"/>
    <property type="match status" value="1"/>
</dbReference>
<dbReference type="CDD" id="cd06558">
    <property type="entry name" value="crotonase-like"/>
    <property type="match status" value="1"/>
</dbReference>
<protein>
    <submittedName>
        <fullName evidence="1">Enoyl-CoA hydratase/carnithine racemase</fullName>
    </submittedName>
</protein>
<dbReference type="EMBL" id="FMYU01000004">
    <property type="protein sequence ID" value="SDC36088.1"/>
    <property type="molecule type" value="Genomic_DNA"/>
</dbReference>
<dbReference type="Proteomes" id="UP000199411">
    <property type="component" value="Unassembled WGS sequence"/>
</dbReference>
<proteinExistence type="predicted"/>
<sequence length="255" mass="28406">MESIIIKKNELISTIILNKPKQFNAFDIDLATDLNNALKELDKDDSTRVIIIQGSKKYFSVSISLEELQNKSVQQAKEFVYAMNEFYHTIHHLRKPTIASVSGYAVANGAGLLFACDLAVCSKSTKIGITAINVGLCGIGASLPLRYSLSKKIIMEMLLTGKVLNAYQAKRMLMVNKVVDGKFLEEETYKLAFNIAQKNSSAIEITKIGIENLTDMEFDKAVDYSSDLFSYIVNLEETKSTLIKKINKKRGGKND</sequence>
<dbReference type="GO" id="GO:0003824">
    <property type="term" value="F:catalytic activity"/>
    <property type="evidence" value="ECO:0007669"/>
    <property type="project" value="UniProtKB-ARBA"/>
</dbReference>
<accession>A0A1G6KZ52</accession>
<dbReference type="PANTHER" id="PTHR11941:SF54">
    <property type="entry name" value="ENOYL-COA HYDRATASE, MITOCHONDRIAL"/>
    <property type="match status" value="1"/>
</dbReference>
<dbReference type="OrthoDB" id="5365311at2"/>